<comment type="caution">
    <text evidence="10">Lacks conserved residue(s) required for the propagation of feature annotation.</text>
</comment>
<evidence type="ECO:0000259" key="11">
    <source>
        <dbReference type="PROSITE" id="PS51217"/>
    </source>
</evidence>
<dbReference type="PROSITE" id="PS51217">
    <property type="entry name" value="UVRD_HELICASE_CTER"/>
    <property type="match status" value="1"/>
</dbReference>
<evidence type="ECO:0000256" key="3">
    <source>
        <dbReference type="ARBA" id="ARBA00022763"/>
    </source>
</evidence>
<keyword evidence="3 10" id="KW-0227">DNA damage</keyword>
<dbReference type="InterPro" id="IPR014141">
    <property type="entry name" value="DNA_helicase_suRexB"/>
</dbReference>
<keyword evidence="4 10" id="KW-0378">Hydrolase</keyword>
<keyword evidence="8 10" id="KW-0238">DNA-binding</keyword>
<keyword evidence="2 10" id="KW-0547">Nucleotide-binding</keyword>
<dbReference type="Pfam" id="PF12705">
    <property type="entry name" value="PDDEXK_1"/>
    <property type="match status" value="1"/>
</dbReference>
<evidence type="ECO:0000256" key="8">
    <source>
        <dbReference type="ARBA" id="ARBA00023125"/>
    </source>
</evidence>
<evidence type="ECO:0000256" key="7">
    <source>
        <dbReference type="ARBA" id="ARBA00022840"/>
    </source>
</evidence>
<dbReference type="STRING" id="1423746.FD27_GL000610"/>
<dbReference type="GO" id="GO:0016817">
    <property type="term" value="F:hydrolase activity, acting on acid anhydrides"/>
    <property type="evidence" value="ECO:0007669"/>
    <property type="project" value="InterPro"/>
</dbReference>
<dbReference type="AlphaFoldDB" id="A0A0R1P6L6"/>
<dbReference type="InterPro" id="IPR014017">
    <property type="entry name" value="DNA_helicase_UvrD-like_C"/>
</dbReference>
<comment type="function">
    <text evidence="10">The heterodimer acts as both an ATP-dependent DNA helicase and an ATP-dependent, dual-direction single-stranded exonuclease. Recognizes the chi site generating a DNA molecule suitable for the initiation of homologous recombination. This subunit has 5' -&gt; 3' nuclease activity but not helicase activity.</text>
</comment>
<evidence type="ECO:0000256" key="2">
    <source>
        <dbReference type="ARBA" id="ARBA00022741"/>
    </source>
</evidence>
<dbReference type="GO" id="GO:0005524">
    <property type="term" value="F:ATP binding"/>
    <property type="evidence" value="ECO:0007669"/>
    <property type="project" value="UniProtKB-UniRule"/>
</dbReference>
<evidence type="ECO:0000256" key="6">
    <source>
        <dbReference type="ARBA" id="ARBA00022839"/>
    </source>
</evidence>
<dbReference type="GO" id="GO:0008409">
    <property type="term" value="F:5'-3' exonuclease activity"/>
    <property type="evidence" value="ECO:0007669"/>
    <property type="project" value="UniProtKB-UniRule"/>
</dbReference>
<evidence type="ECO:0000313" key="13">
    <source>
        <dbReference type="Proteomes" id="UP000051445"/>
    </source>
</evidence>
<dbReference type="InterPro" id="IPR011604">
    <property type="entry name" value="PDDEXK-like_dom_sf"/>
</dbReference>
<comment type="miscellaneous">
    <text evidence="10">Despite having helicase-like domains, this subunit does not have helicase activity.</text>
</comment>
<evidence type="ECO:0000256" key="5">
    <source>
        <dbReference type="ARBA" id="ARBA00022806"/>
    </source>
</evidence>
<dbReference type="OrthoDB" id="9758506at2"/>
<dbReference type="GO" id="GO:0003690">
    <property type="term" value="F:double-stranded DNA binding"/>
    <property type="evidence" value="ECO:0007669"/>
    <property type="project" value="UniProtKB-UniRule"/>
</dbReference>
<evidence type="ECO:0000256" key="10">
    <source>
        <dbReference type="HAMAP-Rule" id="MF_01453"/>
    </source>
</evidence>
<dbReference type="InterPro" id="IPR027417">
    <property type="entry name" value="P-loop_NTPase"/>
</dbReference>
<keyword evidence="6 10" id="KW-0269">Exonuclease</keyword>
<comment type="similarity">
    <text evidence="10">Belongs to the helicase family. AddB/RexB type 2 subfamily.</text>
</comment>
<dbReference type="Pfam" id="PF21445">
    <property type="entry name" value="ADDB_N"/>
    <property type="match status" value="1"/>
</dbReference>
<keyword evidence="9 10" id="KW-0234">DNA repair</keyword>
<comment type="cofactor">
    <cofactor evidence="10">
        <name>Mg(2+)</name>
        <dbReference type="ChEBI" id="CHEBI:18420"/>
    </cofactor>
</comment>
<dbReference type="GO" id="GO:0004386">
    <property type="term" value="F:helicase activity"/>
    <property type="evidence" value="ECO:0007669"/>
    <property type="project" value="UniProtKB-KW"/>
</dbReference>
<sequence length="1250" mass="143145">MGTLNFVLGTEAMDHQQVLIDQLADQVRTAPQKDQFFYLVPNHIKFETEINVLAGLRQRAGISDNGRFASDRVQVLSFSRLAWFLMRDQPEFQRPRLSQIGMAMLVSKVVQEHEDDLHLYASEIHQPGFIQKLRDQLTELQTANISPDEFQDIISRVINENDNVNRAWIAKMQDVALVYQAYQQQLHKHFLSSGELYHQLAAFLADSPATKHMHFFLDRFAQFTASEQEVVNSLILHGASTTVSLNLDRGYPDQNHPNPHDLPSLNDLFYSAAMQYRRLWKIAQAHPNQVELVKNVIFADQPRVSTSLQQVDHYFKRYAQGPLTDEVGEQLADPRQVTFSTMINRRAELNAVATKIRQLVTSGRYRYRDFLILSRHLDAYQTMIEPVFANHQIPVFNDHERKMDQHPLVLLLSSLLALPEHNYQLADVMQVLKTWLLVPRNDNGDLMAITDFQEAVFATENWCLKHGIKGKNDWQTTNSDKINQLWQTHDDNPRHQNDPSSAVNVLNRQLLLVKDYVRTQLIPLFDRLFSATDGQSLATTLFNFLQDAGVTERLYQWQQYQSTRDLDLAQRPQQVWDTFCQILQEYVDILGDESIPDGKGSATLATFSELLQSGFAAAQYSQIPATLDQVVISETGIVQSLNKKIVFMIGSTDDVMPEMQDNEGLITDQDKELIDNYLDHDYQYLPGDANQELANEPFVNYSGMLTGQERLIMTAPLANNDDQELSPSPYLTDMANYFHQAVNFYPLATSKMGLDHAGLFLSAPQASLNQLVQVGRLARDQAVQTHQPEQLPVSWHLLANQLVKLSAEPGQEHLKRQLGLIARGFNYANTVDSLGRQLAEALYLRTARDRNEQHVLYASISQLQDFYTNQYEYFLKYGLRLQKRDQLAMSTDRVGTFFHKAMETFVNQVVDNKLNLNRLNQDQQQLQELIRQSLSTATDSQPDMARLAAGSAQAAFQYQQLRSIVTTMIKILCKQAQYTGLRPFKTEAQFGRIGSPDHVNLQPLDYPLSNGNRIYLRGRIDRIDRLTNASPDQDFLTVVDYKSGDRRFDLTSAYYGISLQLLTYLNGLQANLTQLKVPSAQLAGALYLHLADPKFNWNRNQKKTLDELELSAHQYKGILLDQPQLLDQLDHSIQEQQSVLYPLRVTKKGSISARKDALLVNDQQLKWLQEHNRQLIINAGNQILSGDLHLNPYRLIEGSNRKTGLDYSDFLDIYQFDNMLDQSRYRQLNPQTAEDEFKQAGHNDDHRKGE</sequence>
<gene>
    <name evidence="10" type="primary">rexB</name>
    <name evidence="12" type="ORF">FD27_GL000610</name>
</gene>
<keyword evidence="13" id="KW-1185">Reference proteome</keyword>
<dbReference type="InterPro" id="IPR038726">
    <property type="entry name" value="PDDEXK_AddAB-type"/>
</dbReference>
<protein>
    <recommendedName>
        <fullName evidence="10">ATP-dependent helicase/deoxyribonuclease subunit B</fullName>
        <ecNumber evidence="10">3.1.-.-</ecNumber>
    </recommendedName>
    <alternativeName>
        <fullName evidence="10">ATP-dependent helicase/nuclease subunit RexB</fullName>
    </alternativeName>
</protein>
<dbReference type="PANTHER" id="PTHR30591:SF1">
    <property type="entry name" value="RECBCD ENZYME SUBUNIT RECC"/>
    <property type="match status" value="1"/>
</dbReference>
<dbReference type="HAMAP" id="MF_01453">
    <property type="entry name" value="AddB_type2"/>
    <property type="match status" value="1"/>
</dbReference>
<evidence type="ECO:0000256" key="1">
    <source>
        <dbReference type="ARBA" id="ARBA00022722"/>
    </source>
</evidence>
<keyword evidence="7 10" id="KW-0067">ATP-binding</keyword>
<dbReference type="EC" id="3.1.-.-" evidence="10"/>
<name>A0A0R1P6L6_9LACO</name>
<dbReference type="Gene3D" id="3.90.320.10">
    <property type="match status" value="1"/>
</dbReference>
<dbReference type="Proteomes" id="UP000051445">
    <property type="component" value="Unassembled WGS sequence"/>
</dbReference>
<keyword evidence="1 10" id="KW-0540">Nuclease</keyword>
<dbReference type="EMBL" id="AZER01000014">
    <property type="protein sequence ID" value="KRL27868.1"/>
    <property type="molecule type" value="Genomic_DNA"/>
</dbReference>
<comment type="caution">
    <text evidence="12">The sequence shown here is derived from an EMBL/GenBank/DDBJ whole genome shotgun (WGS) entry which is preliminary data.</text>
</comment>
<evidence type="ECO:0000256" key="9">
    <source>
        <dbReference type="ARBA" id="ARBA00023204"/>
    </source>
</evidence>
<dbReference type="GO" id="GO:0000724">
    <property type="term" value="P:double-strand break repair via homologous recombination"/>
    <property type="evidence" value="ECO:0007669"/>
    <property type="project" value="UniProtKB-UniRule"/>
</dbReference>
<evidence type="ECO:0000313" key="12">
    <source>
        <dbReference type="EMBL" id="KRL27868.1"/>
    </source>
</evidence>
<feature type="domain" description="UvrD-like helicase C-terminal" evidence="11">
    <location>
        <begin position="301"/>
        <end position="628"/>
    </location>
</feature>
<keyword evidence="5 10" id="KW-0347">Helicase</keyword>
<organism evidence="12 13">
    <name type="scientific">Limosilactobacillus frumenti DSM 13145</name>
    <dbReference type="NCBI Taxonomy" id="1423746"/>
    <lineage>
        <taxon>Bacteria</taxon>
        <taxon>Bacillati</taxon>
        <taxon>Bacillota</taxon>
        <taxon>Bacilli</taxon>
        <taxon>Lactobacillales</taxon>
        <taxon>Lactobacillaceae</taxon>
        <taxon>Limosilactobacillus</taxon>
    </lineage>
</organism>
<comment type="subunit">
    <text evidence="10">Heterodimer of AddA and RexB.</text>
</comment>
<dbReference type="SUPFAM" id="SSF52540">
    <property type="entry name" value="P-loop containing nucleoside triphosphate hydrolases"/>
    <property type="match status" value="1"/>
</dbReference>
<dbReference type="InterPro" id="IPR049035">
    <property type="entry name" value="ADDB_N"/>
</dbReference>
<dbReference type="PANTHER" id="PTHR30591">
    <property type="entry name" value="RECBCD ENZYME SUBUNIT RECC"/>
    <property type="match status" value="1"/>
</dbReference>
<proteinExistence type="inferred from homology"/>
<accession>A0A0R1P6L6</accession>
<evidence type="ECO:0000256" key="4">
    <source>
        <dbReference type="ARBA" id="ARBA00022801"/>
    </source>
</evidence>
<dbReference type="PATRIC" id="fig|1423746.3.peg.619"/>
<reference evidence="12 13" key="1">
    <citation type="journal article" date="2015" name="Genome Announc.">
        <title>Expanding the biotechnology potential of lactobacilli through comparative genomics of 213 strains and associated genera.</title>
        <authorList>
            <person name="Sun Z."/>
            <person name="Harris H.M."/>
            <person name="McCann A."/>
            <person name="Guo C."/>
            <person name="Argimon S."/>
            <person name="Zhang W."/>
            <person name="Yang X."/>
            <person name="Jeffery I.B."/>
            <person name="Cooney J.C."/>
            <person name="Kagawa T.F."/>
            <person name="Liu W."/>
            <person name="Song Y."/>
            <person name="Salvetti E."/>
            <person name="Wrobel A."/>
            <person name="Rasinkangas P."/>
            <person name="Parkhill J."/>
            <person name="Rea M.C."/>
            <person name="O'Sullivan O."/>
            <person name="Ritari J."/>
            <person name="Douillard F.P."/>
            <person name="Paul Ross R."/>
            <person name="Yang R."/>
            <person name="Briner A.E."/>
            <person name="Felis G.E."/>
            <person name="de Vos W.M."/>
            <person name="Barrangou R."/>
            <person name="Klaenhammer T.R."/>
            <person name="Caufield P.W."/>
            <person name="Cui Y."/>
            <person name="Zhang H."/>
            <person name="O'Toole P.W."/>
        </authorList>
    </citation>
    <scope>NUCLEOTIDE SEQUENCE [LARGE SCALE GENOMIC DNA]</scope>
    <source>
        <strain evidence="12 13">DSM 13145</strain>
    </source>
</reference>
<dbReference type="Gene3D" id="3.40.50.300">
    <property type="entry name" value="P-loop containing nucleotide triphosphate hydrolases"/>
    <property type="match status" value="4"/>
</dbReference>